<accession>A0A6I4J591</accession>
<evidence type="ECO:0000256" key="1">
    <source>
        <dbReference type="SAM" id="Phobius"/>
    </source>
</evidence>
<feature type="transmembrane region" description="Helical" evidence="1">
    <location>
        <begin position="197"/>
        <end position="214"/>
    </location>
</feature>
<evidence type="ECO:0000256" key="2">
    <source>
        <dbReference type="SAM" id="SignalP"/>
    </source>
</evidence>
<dbReference type="Pfam" id="PF07589">
    <property type="entry name" value="PEP-CTERM"/>
    <property type="match status" value="1"/>
</dbReference>
<organism evidence="4 5">
    <name type="scientific">Sphingomonas horti</name>
    <dbReference type="NCBI Taxonomy" id="2682842"/>
    <lineage>
        <taxon>Bacteria</taxon>
        <taxon>Pseudomonadati</taxon>
        <taxon>Pseudomonadota</taxon>
        <taxon>Alphaproteobacteria</taxon>
        <taxon>Sphingomonadales</taxon>
        <taxon>Sphingomonadaceae</taxon>
        <taxon>Sphingomonas</taxon>
    </lineage>
</organism>
<keyword evidence="2" id="KW-0732">Signal</keyword>
<keyword evidence="5" id="KW-1185">Reference proteome</keyword>
<reference evidence="4 5" key="1">
    <citation type="submission" date="2019-12" db="EMBL/GenBank/DDBJ databases">
        <authorList>
            <person name="Huq M.A."/>
        </authorList>
    </citation>
    <scope>NUCLEOTIDE SEQUENCE [LARGE SCALE GENOMIC DNA]</scope>
    <source>
        <strain evidence="4 5">MAH-20</strain>
    </source>
</reference>
<dbReference type="EMBL" id="WQMS01000013">
    <property type="protein sequence ID" value="MVO78301.1"/>
    <property type="molecule type" value="Genomic_DNA"/>
</dbReference>
<evidence type="ECO:0000313" key="4">
    <source>
        <dbReference type="EMBL" id="MVO78301.1"/>
    </source>
</evidence>
<feature type="chain" id="PRO_5026089602" evidence="2">
    <location>
        <begin position="30"/>
        <end position="222"/>
    </location>
</feature>
<evidence type="ECO:0000313" key="5">
    <source>
        <dbReference type="Proteomes" id="UP000441389"/>
    </source>
</evidence>
<protein>
    <submittedName>
        <fullName evidence="4">PEPxxWA-CTERM sorting domain-containing protein</fullName>
    </submittedName>
</protein>
<dbReference type="InterPro" id="IPR008979">
    <property type="entry name" value="Galactose-bd-like_sf"/>
</dbReference>
<name>A0A6I4J591_9SPHN</name>
<feature type="domain" description="Ice-binding protein C-terminal" evidence="3">
    <location>
        <begin position="194"/>
        <end position="217"/>
    </location>
</feature>
<dbReference type="Proteomes" id="UP000441389">
    <property type="component" value="Unassembled WGS sequence"/>
</dbReference>
<feature type="signal peptide" evidence="2">
    <location>
        <begin position="1"/>
        <end position="29"/>
    </location>
</feature>
<keyword evidence="1" id="KW-1133">Transmembrane helix</keyword>
<evidence type="ECO:0000259" key="3">
    <source>
        <dbReference type="Pfam" id="PF07589"/>
    </source>
</evidence>
<dbReference type="SUPFAM" id="SSF49785">
    <property type="entry name" value="Galactose-binding domain-like"/>
    <property type="match status" value="1"/>
</dbReference>
<proteinExistence type="predicted"/>
<comment type="caution">
    <text evidence="4">The sequence shown here is derived from an EMBL/GenBank/DDBJ whole genome shotgun (WGS) entry which is preliminary data.</text>
</comment>
<dbReference type="NCBIfam" id="NF035944">
    <property type="entry name" value="PEPxxWA-CTERM"/>
    <property type="match status" value="1"/>
</dbReference>
<dbReference type="InterPro" id="IPR013424">
    <property type="entry name" value="Ice-binding_C"/>
</dbReference>
<sequence>MTVAERGVIMKKLLWILAPMAMAGASANAATITGLFNTGTDSNNVALVGGNGTVDPHYSIFSSTSPGFAGQQAVTFQCCYVADDADSRWVSLSANGNPGSNVTFYRLSFSLAGLDPTTASISGSGGSDNAGRIFLNGVDTGIDINGFSALVPFVLNSGFVAGVNTLDIRVSDFGAPTAFRIDNLTGTASPMSGIPEPAVWAMLIAGFGLIGGAARRRPLAAA</sequence>
<keyword evidence="1" id="KW-0812">Transmembrane</keyword>
<gene>
    <name evidence="4" type="ORF">GON01_10190</name>
</gene>
<dbReference type="AlphaFoldDB" id="A0A6I4J591"/>
<keyword evidence="1" id="KW-0472">Membrane</keyword>